<dbReference type="Proteomes" id="UP000050509">
    <property type="component" value="Unassembled WGS sequence"/>
</dbReference>
<dbReference type="PANTHER" id="PTHR47691">
    <property type="entry name" value="REGULATOR-RELATED"/>
    <property type="match status" value="1"/>
</dbReference>
<evidence type="ECO:0000256" key="1">
    <source>
        <dbReference type="PROSITE-ProRule" id="PRU00339"/>
    </source>
</evidence>
<gene>
    <name evidence="2" type="ORF">SE17_37950</name>
</gene>
<dbReference type="SUPFAM" id="SSF48452">
    <property type="entry name" value="TPR-like"/>
    <property type="match status" value="2"/>
</dbReference>
<dbReference type="Gene3D" id="1.25.40.10">
    <property type="entry name" value="Tetratricopeptide repeat domain"/>
    <property type="match status" value="2"/>
</dbReference>
<feature type="non-terminal residue" evidence="2">
    <location>
        <position position="1"/>
    </location>
</feature>
<organism evidence="2 3">
    <name type="scientific">Kouleothrix aurantiaca</name>
    <dbReference type="NCBI Taxonomy" id="186479"/>
    <lineage>
        <taxon>Bacteria</taxon>
        <taxon>Bacillati</taxon>
        <taxon>Chloroflexota</taxon>
        <taxon>Chloroflexia</taxon>
        <taxon>Chloroflexales</taxon>
        <taxon>Roseiflexineae</taxon>
        <taxon>Roseiflexaceae</taxon>
        <taxon>Kouleothrix</taxon>
    </lineage>
</organism>
<dbReference type="Pfam" id="PF13374">
    <property type="entry name" value="TPR_10"/>
    <property type="match status" value="1"/>
</dbReference>
<dbReference type="InterPro" id="IPR011990">
    <property type="entry name" value="TPR-like_helical_dom_sf"/>
</dbReference>
<feature type="non-terminal residue" evidence="2">
    <location>
        <position position="305"/>
    </location>
</feature>
<evidence type="ECO:0008006" key="4">
    <source>
        <dbReference type="Google" id="ProtNLM"/>
    </source>
</evidence>
<keyword evidence="3" id="KW-1185">Reference proteome</keyword>
<sequence>IMRGAMSEGRQWLEAFLKQTHQVQVSGAICAGAQYVAGDLAALQDDSSAAISLLEASLRFYQAEGDHFGLARVLDLLGRSIFRQGDTARGIELIDESLAHYRELRNVHGIAQSLFSRASAELQWNGDVVRAMALAEESIHLFRQTGDLRGRRDALSLLGWALHDQGDLERGTSLLEEALETARNLGDQQRIMEDLGFLAVISYRRGALERARLLLGELVVLARDLGSSFSLYFALVQVGVRERYAGNLKQAMSSLEKALRLMPQPAAPFRNALLQRYLADVLYDQGETGAAAQIYRTSLSTFYAL</sequence>
<dbReference type="PANTHER" id="PTHR47691:SF3">
    <property type="entry name" value="HTH-TYPE TRANSCRIPTIONAL REGULATOR RV0890C-RELATED"/>
    <property type="match status" value="1"/>
</dbReference>
<dbReference type="EMBL" id="LJCR01002634">
    <property type="protein sequence ID" value="KPV48461.1"/>
    <property type="molecule type" value="Genomic_DNA"/>
</dbReference>
<dbReference type="PROSITE" id="PS50005">
    <property type="entry name" value="TPR"/>
    <property type="match status" value="1"/>
</dbReference>
<evidence type="ECO:0000313" key="2">
    <source>
        <dbReference type="EMBL" id="KPV48461.1"/>
    </source>
</evidence>
<keyword evidence="1" id="KW-0802">TPR repeat</keyword>
<protein>
    <recommendedName>
        <fullName evidence="4">MalT-like TPR region domain-containing protein</fullName>
    </recommendedName>
</protein>
<name>A0A0N8PQZ0_9CHLR</name>
<dbReference type="InterPro" id="IPR019734">
    <property type="entry name" value="TPR_rpt"/>
</dbReference>
<reference evidence="2 3" key="1">
    <citation type="submission" date="2015-09" db="EMBL/GenBank/DDBJ databases">
        <title>Draft genome sequence of Kouleothrix aurantiaca JCM 19913.</title>
        <authorList>
            <person name="Hemp J."/>
        </authorList>
    </citation>
    <scope>NUCLEOTIDE SEQUENCE [LARGE SCALE GENOMIC DNA]</scope>
    <source>
        <strain evidence="2 3">COM-B</strain>
    </source>
</reference>
<dbReference type="SMART" id="SM00028">
    <property type="entry name" value="TPR"/>
    <property type="match status" value="4"/>
</dbReference>
<accession>A0A0N8PQZ0</accession>
<proteinExistence type="predicted"/>
<comment type="caution">
    <text evidence="2">The sequence shown here is derived from an EMBL/GenBank/DDBJ whole genome shotgun (WGS) entry which is preliminary data.</text>
</comment>
<feature type="repeat" description="TPR" evidence="1">
    <location>
        <begin position="232"/>
        <end position="265"/>
    </location>
</feature>
<evidence type="ECO:0000313" key="3">
    <source>
        <dbReference type="Proteomes" id="UP000050509"/>
    </source>
</evidence>
<dbReference type="AlphaFoldDB" id="A0A0N8PQZ0"/>